<comment type="caution">
    <text evidence="2">The sequence shown here is derived from an EMBL/GenBank/DDBJ whole genome shotgun (WGS) entry which is preliminary data.</text>
</comment>
<evidence type="ECO:0000313" key="2">
    <source>
        <dbReference type="EMBL" id="MBM7569945.1"/>
    </source>
</evidence>
<protein>
    <recommendedName>
        <fullName evidence="4">Transcriptional regulator</fullName>
    </recommendedName>
</protein>
<evidence type="ECO:0000313" key="3">
    <source>
        <dbReference type="Proteomes" id="UP001296943"/>
    </source>
</evidence>
<keyword evidence="1" id="KW-0472">Membrane</keyword>
<evidence type="ECO:0000256" key="1">
    <source>
        <dbReference type="SAM" id="Phobius"/>
    </source>
</evidence>
<feature type="transmembrane region" description="Helical" evidence="1">
    <location>
        <begin position="32"/>
        <end position="50"/>
    </location>
</feature>
<dbReference type="EMBL" id="JAFBDR010000001">
    <property type="protein sequence ID" value="MBM7569945.1"/>
    <property type="molecule type" value="Genomic_DNA"/>
</dbReference>
<reference evidence="2 3" key="1">
    <citation type="submission" date="2021-01" db="EMBL/GenBank/DDBJ databases">
        <title>Genomic Encyclopedia of Type Strains, Phase IV (KMG-IV): sequencing the most valuable type-strain genomes for metagenomic binning, comparative biology and taxonomic classification.</title>
        <authorList>
            <person name="Goeker M."/>
        </authorList>
    </citation>
    <scope>NUCLEOTIDE SEQUENCE [LARGE SCALE GENOMIC DNA]</scope>
    <source>
        <strain evidence="2 3">DSM 23711</strain>
    </source>
</reference>
<keyword evidence="1" id="KW-0812">Transmembrane</keyword>
<keyword evidence="3" id="KW-1185">Reference proteome</keyword>
<sequence>MEIVQTISILVGLYLVTTSLWELREGTNKKKYVVFMFFGLFLTILFPNIIY</sequence>
<organism evidence="2 3">
    <name type="scientific">Aquibacillus albus</name>
    <dbReference type="NCBI Taxonomy" id="1168171"/>
    <lineage>
        <taxon>Bacteria</taxon>
        <taxon>Bacillati</taxon>
        <taxon>Bacillota</taxon>
        <taxon>Bacilli</taxon>
        <taxon>Bacillales</taxon>
        <taxon>Bacillaceae</taxon>
        <taxon>Aquibacillus</taxon>
    </lineage>
</organism>
<feature type="transmembrane region" description="Helical" evidence="1">
    <location>
        <begin position="6"/>
        <end position="23"/>
    </location>
</feature>
<name>A0ABS2MVN6_9BACI</name>
<keyword evidence="1" id="KW-1133">Transmembrane helix</keyword>
<dbReference type="RefSeq" id="WP_204497385.1">
    <property type="nucleotide sequence ID" value="NZ_JAFBDR010000001.1"/>
</dbReference>
<accession>A0ABS2MVN6</accession>
<gene>
    <name evidence="2" type="ORF">JOC48_000414</name>
</gene>
<proteinExistence type="predicted"/>
<evidence type="ECO:0008006" key="4">
    <source>
        <dbReference type="Google" id="ProtNLM"/>
    </source>
</evidence>
<dbReference type="Proteomes" id="UP001296943">
    <property type="component" value="Unassembled WGS sequence"/>
</dbReference>